<dbReference type="AlphaFoldDB" id="A0ABD5NKT1"/>
<organism evidence="4 5">
    <name type="scientific">Halovivax cerinus</name>
    <dbReference type="NCBI Taxonomy" id="1487865"/>
    <lineage>
        <taxon>Archaea</taxon>
        <taxon>Methanobacteriati</taxon>
        <taxon>Methanobacteriota</taxon>
        <taxon>Stenosarchaea group</taxon>
        <taxon>Halobacteria</taxon>
        <taxon>Halobacteriales</taxon>
        <taxon>Natrialbaceae</taxon>
        <taxon>Halovivax</taxon>
    </lineage>
</organism>
<dbReference type="Pfam" id="PF26435">
    <property type="entry name" value="DUF8118"/>
    <property type="match status" value="1"/>
</dbReference>
<gene>
    <name evidence="4" type="ORF">ACFOUR_04185</name>
</gene>
<evidence type="ECO:0000256" key="2">
    <source>
        <dbReference type="SAM" id="MobiDB-lite"/>
    </source>
</evidence>
<reference evidence="4 5" key="1">
    <citation type="journal article" date="2019" name="Int. J. Syst. Evol. Microbiol.">
        <title>The Global Catalogue of Microorganisms (GCM) 10K type strain sequencing project: providing services to taxonomists for standard genome sequencing and annotation.</title>
        <authorList>
            <consortium name="The Broad Institute Genomics Platform"/>
            <consortium name="The Broad Institute Genome Sequencing Center for Infectious Disease"/>
            <person name="Wu L."/>
            <person name="Ma J."/>
        </authorList>
    </citation>
    <scope>NUCLEOTIDE SEQUENCE [LARGE SCALE GENOMIC DNA]</scope>
    <source>
        <strain evidence="4 5">IBRC-M 10256</strain>
    </source>
</reference>
<feature type="region of interest" description="Disordered" evidence="2">
    <location>
        <begin position="161"/>
        <end position="197"/>
    </location>
</feature>
<dbReference type="RefSeq" id="WP_256533800.1">
    <property type="nucleotide sequence ID" value="NZ_CP101824.1"/>
</dbReference>
<accession>A0ABD5NKT1</accession>
<keyword evidence="5" id="KW-1185">Reference proteome</keyword>
<dbReference type="InterPro" id="IPR007527">
    <property type="entry name" value="Znf_SWIM"/>
</dbReference>
<dbReference type="PROSITE" id="PS50966">
    <property type="entry name" value="ZF_SWIM"/>
    <property type="match status" value="1"/>
</dbReference>
<feature type="domain" description="SWIM-type" evidence="3">
    <location>
        <begin position="46"/>
        <end position="78"/>
    </location>
</feature>
<comment type="caution">
    <text evidence="4">The sequence shown here is derived from an EMBL/GenBank/DDBJ whole genome shotgun (WGS) entry which is preliminary data.</text>
</comment>
<dbReference type="InterPro" id="IPR058431">
    <property type="entry name" value="DUF8118"/>
</dbReference>
<keyword evidence="1" id="KW-0863">Zinc-finger</keyword>
<dbReference type="GeneID" id="73902940"/>
<dbReference type="EMBL" id="JBHSAQ010000002">
    <property type="protein sequence ID" value="MFC3957572.1"/>
    <property type="molecule type" value="Genomic_DNA"/>
</dbReference>
<evidence type="ECO:0000313" key="5">
    <source>
        <dbReference type="Proteomes" id="UP001595846"/>
    </source>
</evidence>
<evidence type="ECO:0000259" key="3">
    <source>
        <dbReference type="PROSITE" id="PS50966"/>
    </source>
</evidence>
<name>A0ABD5NKT1_9EURY</name>
<dbReference type="Pfam" id="PF04434">
    <property type="entry name" value="SWIM"/>
    <property type="match status" value="1"/>
</dbReference>
<dbReference type="GO" id="GO:0008270">
    <property type="term" value="F:zinc ion binding"/>
    <property type="evidence" value="ECO:0007669"/>
    <property type="project" value="UniProtKB-KW"/>
</dbReference>
<sequence length="197" mass="21590">MQANDHATEECTDLEERDVRALEQYLTVLPRAPDVYDVISESGSNYVVDAREGACTCPDFEYRDVRCKHLRRVAFATGRRPIPTGVDHDPQLGMHVDDTPAKVVATDGGEDVVDLADVHGEADWSRHTEPRDQGGADYWRCAGCQREILVSIGRDQLTHADGCPVAGEVDESAEREAPTRHEPADFGSGESTGVQSL</sequence>
<feature type="compositionally biased region" description="Basic and acidic residues" evidence="2">
    <location>
        <begin position="172"/>
        <end position="184"/>
    </location>
</feature>
<proteinExistence type="predicted"/>
<protein>
    <submittedName>
        <fullName evidence="4">SWIM zinc finger family protein</fullName>
    </submittedName>
</protein>
<dbReference type="Proteomes" id="UP001595846">
    <property type="component" value="Unassembled WGS sequence"/>
</dbReference>
<evidence type="ECO:0000313" key="4">
    <source>
        <dbReference type="EMBL" id="MFC3957572.1"/>
    </source>
</evidence>
<keyword evidence="1" id="KW-0862">Zinc</keyword>
<evidence type="ECO:0000256" key="1">
    <source>
        <dbReference type="PROSITE-ProRule" id="PRU00325"/>
    </source>
</evidence>
<keyword evidence="1" id="KW-0479">Metal-binding</keyword>